<dbReference type="AlphaFoldDB" id="W7I0D3"/>
<feature type="chain" id="PRO_5004893274" evidence="3">
    <location>
        <begin position="24"/>
        <end position="381"/>
    </location>
</feature>
<feature type="region of interest" description="Disordered" evidence="1">
    <location>
        <begin position="302"/>
        <end position="323"/>
    </location>
</feature>
<evidence type="ECO:0000256" key="3">
    <source>
        <dbReference type="SAM" id="SignalP"/>
    </source>
</evidence>
<gene>
    <name evidence="4" type="ORF">DRE_05229</name>
</gene>
<feature type="transmembrane region" description="Helical" evidence="2">
    <location>
        <begin position="154"/>
        <end position="182"/>
    </location>
</feature>
<accession>W7I0D3</accession>
<sequence>MWARKFLCLLAMLLSFISTAVESLPVKQWPVVPNRQRHWTGILYMTNPVHAATRPPPPANSEYEAFLKAKASGKNPTATYRPDSWSKFNYHLDPKLKDLKARGQHVVPAAAPARLLSAREENATACNVSLTPLHYCPRTLADLEDDYREMRRGLYAGTIIAFLGAFLMLVIWFISTMYFAYFDRKERWYIERARLRSIKKVNLNLIASGIDPFPENTDEKLLQTPPSEFWASIFETEWFIALLYFIERRTKSKGKYTDRMTRPKLGDESSGIPLNSLRARRKYGKKGPTVAPLLNTFGLGTTRKVSGSELPTPVGSLHRRGRSSRMASINSILAQSNKDTPQTGPVTRVEPTSSGQSYQVLSGFGESPWNGSEARVSGEGS</sequence>
<dbReference type="HOGENOM" id="CLU_725670_0_0_1"/>
<feature type="region of interest" description="Disordered" evidence="1">
    <location>
        <begin position="336"/>
        <end position="381"/>
    </location>
</feature>
<keyword evidence="2" id="KW-0472">Membrane</keyword>
<keyword evidence="3" id="KW-0732">Signal</keyword>
<keyword evidence="2" id="KW-0812">Transmembrane</keyword>
<dbReference type="EMBL" id="KI966425">
    <property type="protein sequence ID" value="EWC45668.1"/>
    <property type="molecule type" value="Genomic_DNA"/>
</dbReference>
<keyword evidence="2" id="KW-1133">Transmembrane helix</keyword>
<dbReference type="Proteomes" id="UP000024837">
    <property type="component" value="Unassembled WGS sequence"/>
</dbReference>
<evidence type="ECO:0000256" key="1">
    <source>
        <dbReference type="SAM" id="MobiDB-lite"/>
    </source>
</evidence>
<reference evidence="4 5" key="1">
    <citation type="submission" date="2013-05" db="EMBL/GenBank/DDBJ databases">
        <title>Drechslerella stenobrocha genome reveals carnivorous origination and mechanical trapping mechanism of predatory fungi.</title>
        <authorList>
            <person name="Liu X."/>
            <person name="Zhang W."/>
            <person name="Liu K."/>
        </authorList>
    </citation>
    <scope>NUCLEOTIDE SEQUENCE [LARGE SCALE GENOMIC DNA]</scope>
    <source>
        <strain evidence="4 5">248</strain>
    </source>
</reference>
<evidence type="ECO:0000256" key="2">
    <source>
        <dbReference type="SAM" id="Phobius"/>
    </source>
</evidence>
<feature type="compositionally biased region" description="Polar residues" evidence="1">
    <location>
        <begin position="336"/>
        <end position="360"/>
    </location>
</feature>
<organism evidence="4 5">
    <name type="scientific">Drechslerella stenobrocha 248</name>
    <dbReference type="NCBI Taxonomy" id="1043628"/>
    <lineage>
        <taxon>Eukaryota</taxon>
        <taxon>Fungi</taxon>
        <taxon>Dikarya</taxon>
        <taxon>Ascomycota</taxon>
        <taxon>Pezizomycotina</taxon>
        <taxon>Orbiliomycetes</taxon>
        <taxon>Orbiliales</taxon>
        <taxon>Orbiliaceae</taxon>
        <taxon>Drechslerella</taxon>
    </lineage>
</organism>
<name>W7I0D3_9PEZI</name>
<proteinExistence type="predicted"/>
<keyword evidence="5" id="KW-1185">Reference proteome</keyword>
<evidence type="ECO:0000313" key="4">
    <source>
        <dbReference type="EMBL" id="EWC45668.1"/>
    </source>
</evidence>
<feature type="signal peptide" evidence="3">
    <location>
        <begin position="1"/>
        <end position="23"/>
    </location>
</feature>
<dbReference type="OrthoDB" id="5337399at2759"/>
<protein>
    <submittedName>
        <fullName evidence="4">Uncharacterized protein</fullName>
    </submittedName>
</protein>
<evidence type="ECO:0000313" key="5">
    <source>
        <dbReference type="Proteomes" id="UP000024837"/>
    </source>
</evidence>